<evidence type="ECO:0000256" key="2">
    <source>
        <dbReference type="ARBA" id="ARBA00010742"/>
    </source>
</evidence>
<feature type="domain" description="SsuA/THI5-like" evidence="5">
    <location>
        <begin position="45"/>
        <end position="252"/>
    </location>
</feature>
<dbReference type="Pfam" id="PF09084">
    <property type="entry name" value="NMT1"/>
    <property type="match status" value="1"/>
</dbReference>
<dbReference type="Gene3D" id="3.40.190.10">
    <property type="entry name" value="Periplasmic binding protein-like II"/>
    <property type="match status" value="2"/>
</dbReference>
<name>A0ABS3FWW5_9CYAN</name>
<evidence type="ECO:0000259" key="5">
    <source>
        <dbReference type="Pfam" id="PF09084"/>
    </source>
</evidence>
<dbReference type="SUPFAM" id="SSF53850">
    <property type="entry name" value="Periplasmic binding protein-like II"/>
    <property type="match status" value="1"/>
</dbReference>
<evidence type="ECO:0000313" key="7">
    <source>
        <dbReference type="Proteomes" id="UP000664844"/>
    </source>
</evidence>
<accession>A0ABS3FWW5</accession>
<evidence type="ECO:0000313" key="6">
    <source>
        <dbReference type="EMBL" id="MBO0351302.1"/>
    </source>
</evidence>
<gene>
    <name evidence="6" type="ORF">J0895_19920</name>
</gene>
<comment type="subcellular location">
    <subcellularLocation>
        <location evidence="1">Periplasm</location>
    </subcellularLocation>
</comment>
<dbReference type="Proteomes" id="UP000664844">
    <property type="component" value="Unassembled WGS sequence"/>
</dbReference>
<reference evidence="6 7" key="1">
    <citation type="submission" date="2021-03" db="EMBL/GenBank/DDBJ databases">
        <title>Metabolic Capacity of the Antarctic Cyanobacterium Phormidium pseudopriestleyi that Sustains Oxygenic Photosynthesis in the Presence of Hydrogen Sulfide.</title>
        <authorList>
            <person name="Lumian J.E."/>
            <person name="Jungblut A.D."/>
            <person name="Dillon M.L."/>
            <person name="Hawes I."/>
            <person name="Doran P.T."/>
            <person name="Mackey T.J."/>
            <person name="Dick G.J."/>
            <person name="Grettenberger C.L."/>
            <person name="Sumner D.Y."/>
        </authorList>
    </citation>
    <scope>NUCLEOTIDE SEQUENCE [LARGE SCALE GENOMIC DNA]</scope>
    <source>
        <strain evidence="6 7">FRX01</strain>
    </source>
</reference>
<dbReference type="PANTHER" id="PTHR30024">
    <property type="entry name" value="ALIPHATIC SULFONATES-BINDING PROTEIN-RELATED"/>
    <property type="match status" value="1"/>
</dbReference>
<dbReference type="RefSeq" id="WP_207089748.1">
    <property type="nucleotide sequence ID" value="NZ_JAFLQW010000524.1"/>
</dbReference>
<comment type="similarity">
    <text evidence="2">Belongs to the bacterial solute-binding protein SsuA/TauA family.</text>
</comment>
<feature type="signal peptide" evidence="4">
    <location>
        <begin position="1"/>
        <end position="24"/>
    </location>
</feature>
<keyword evidence="7" id="KW-1185">Reference proteome</keyword>
<evidence type="ECO:0000256" key="1">
    <source>
        <dbReference type="ARBA" id="ARBA00004418"/>
    </source>
</evidence>
<organism evidence="6 7">
    <name type="scientific">Phormidium pseudopriestleyi FRX01</name>
    <dbReference type="NCBI Taxonomy" id="1759528"/>
    <lineage>
        <taxon>Bacteria</taxon>
        <taxon>Bacillati</taxon>
        <taxon>Cyanobacteriota</taxon>
        <taxon>Cyanophyceae</taxon>
        <taxon>Oscillatoriophycideae</taxon>
        <taxon>Oscillatoriales</taxon>
        <taxon>Oscillatoriaceae</taxon>
        <taxon>Phormidium</taxon>
    </lineage>
</organism>
<protein>
    <submittedName>
        <fullName evidence="6">ABC transporter substrate-binding protein</fullName>
    </submittedName>
</protein>
<evidence type="ECO:0000256" key="3">
    <source>
        <dbReference type="ARBA" id="ARBA00022729"/>
    </source>
</evidence>
<dbReference type="CDD" id="cd13563">
    <property type="entry name" value="PBP2_SsuA_like_6"/>
    <property type="match status" value="1"/>
</dbReference>
<evidence type="ECO:0000256" key="4">
    <source>
        <dbReference type="SAM" id="SignalP"/>
    </source>
</evidence>
<dbReference type="InterPro" id="IPR015168">
    <property type="entry name" value="SsuA/THI5"/>
</dbReference>
<proteinExistence type="inferred from homology"/>
<comment type="caution">
    <text evidence="6">The sequence shown here is derived from an EMBL/GenBank/DDBJ whole genome shotgun (WGS) entry which is preliminary data.</text>
</comment>
<sequence>MTQRWTRRQTLWMLVGAAGGLALHACTPPTNNQSPTLGLFTWVGSTPLYIAKEKGFFEKRGLNLDIKVFNANTDANTAFISRRLDAVSPVGSEAVTLAAAGKAFRIVLVQDTSVGADGILARSSITSLSDFRGKQIAVEEGSVSHFFLLQVLDTVGIGTGDFTLINAPPDSAAAAYQAGNIPIAVTYAPYLQQANTAQPDGRIIYDSSQMPTAINDLYVFDSDYADRHPEMVEAFVAGVLEGLEFLEANPEEGVAIASTQLGIPPDELQAGLQGVRLPDLNANIEMLANPESNVYLLNTLNSLAQFLQSRNQIQQIPDLTPFIDPRFVLALRDKQTT</sequence>
<dbReference type="PANTHER" id="PTHR30024:SF47">
    <property type="entry name" value="TAURINE-BINDING PERIPLASMIC PROTEIN"/>
    <property type="match status" value="1"/>
</dbReference>
<feature type="chain" id="PRO_5045048688" evidence="4">
    <location>
        <begin position="25"/>
        <end position="337"/>
    </location>
</feature>
<keyword evidence="3 4" id="KW-0732">Signal</keyword>
<dbReference type="EMBL" id="JAFLQW010000524">
    <property type="protein sequence ID" value="MBO0351302.1"/>
    <property type="molecule type" value="Genomic_DNA"/>
</dbReference>